<evidence type="ECO:0000259" key="2">
    <source>
        <dbReference type="Pfam" id="PF08268"/>
    </source>
</evidence>
<dbReference type="InterPro" id="IPR013187">
    <property type="entry name" value="F-box-assoc_dom_typ3"/>
</dbReference>
<dbReference type="PANTHER" id="PTHR31672:SF13">
    <property type="entry name" value="F-BOX PROTEIN CPR30-LIKE"/>
    <property type="match status" value="1"/>
</dbReference>
<proteinExistence type="predicted"/>
<accession>A0AAW1NEG6</accession>
<evidence type="ECO:0000313" key="3">
    <source>
        <dbReference type="EMBL" id="KAK9757166.1"/>
    </source>
</evidence>
<evidence type="ECO:0000259" key="1">
    <source>
        <dbReference type="Pfam" id="PF00646"/>
    </source>
</evidence>
<dbReference type="Pfam" id="PF08268">
    <property type="entry name" value="FBA_3"/>
    <property type="match status" value="1"/>
</dbReference>
<dbReference type="NCBIfam" id="TIGR01640">
    <property type="entry name" value="F_box_assoc_1"/>
    <property type="match status" value="1"/>
</dbReference>
<organism evidence="3 4">
    <name type="scientific">Saponaria officinalis</name>
    <name type="common">Common soapwort</name>
    <name type="synonym">Lychnis saponaria</name>
    <dbReference type="NCBI Taxonomy" id="3572"/>
    <lineage>
        <taxon>Eukaryota</taxon>
        <taxon>Viridiplantae</taxon>
        <taxon>Streptophyta</taxon>
        <taxon>Embryophyta</taxon>
        <taxon>Tracheophyta</taxon>
        <taxon>Spermatophyta</taxon>
        <taxon>Magnoliopsida</taxon>
        <taxon>eudicotyledons</taxon>
        <taxon>Gunneridae</taxon>
        <taxon>Pentapetalae</taxon>
        <taxon>Caryophyllales</taxon>
        <taxon>Caryophyllaceae</taxon>
        <taxon>Caryophylleae</taxon>
        <taxon>Saponaria</taxon>
    </lineage>
</organism>
<evidence type="ECO:0000313" key="4">
    <source>
        <dbReference type="Proteomes" id="UP001443914"/>
    </source>
</evidence>
<dbReference type="Proteomes" id="UP001443914">
    <property type="component" value="Unassembled WGS sequence"/>
</dbReference>
<name>A0AAW1NEG6_SAPOF</name>
<dbReference type="PANTHER" id="PTHR31672">
    <property type="entry name" value="BNACNNG10540D PROTEIN"/>
    <property type="match status" value="1"/>
</dbReference>
<feature type="domain" description="F-box" evidence="1">
    <location>
        <begin position="21"/>
        <end position="51"/>
    </location>
</feature>
<protein>
    <recommendedName>
        <fullName evidence="5">F-box domain-containing protein</fullName>
    </recommendedName>
</protein>
<dbReference type="Pfam" id="PF00646">
    <property type="entry name" value="F-box"/>
    <property type="match status" value="1"/>
</dbReference>
<sequence>MFVKRHIIKTATFLPSEIITDEIFPKLPAKSLVRFKCVSKSYNTLISSSEFIDIHLRQSLSSDANRLLIVSKENNPNLYSFDLHSSNSSATVSTIALPNTLGRWLEGGVSIVGSFNGLLCVGLTLYEGEPHESSVHVLINPSTGVFRKIPYNPLTVEGEFRVSFGFGYDDVNNDYKIVRVMENAMGYWPCSVNGLMNREVTVYSLNLNKWKLVEFVRRPKYSLDSFQNGLLLMNHLLHWVFWNSFSYHIYCFDTRSDKWVTEVPLMESFTRSDEWVSDVPLMESFNVMSLGVIRGCLCVSTRNNPWCDVWIMKEYGVKESWIKLFEISGSFDFSHILDRKMGKRGPFWCNIGSENYGETEEIEGIPDFEQACFFKSSLIPIPGGKKIQASTMKRKRRRTNFS</sequence>
<dbReference type="InterPro" id="IPR050796">
    <property type="entry name" value="SCF_F-box_component"/>
</dbReference>
<keyword evidence="4" id="KW-1185">Reference proteome</keyword>
<evidence type="ECO:0008006" key="5">
    <source>
        <dbReference type="Google" id="ProtNLM"/>
    </source>
</evidence>
<feature type="domain" description="F-box associated beta-propeller type 3" evidence="2">
    <location>
        <begin position="67"/>
        <end position="314"/>
    </location>
</feature>
<dbReference type="AlphaFoldDB" id="A0AAW1NEG6"/>
<dbReference type="InterPro" id="IPR001810">
    <property type="entry name" value="F-box_dom"/>
</dbReference>
<dbReference type="InterPro" id="IPR036047">
    <property type="entry name" value="F-box-like_dom_sf"/>
</dbReference>
<reference evidence="3" key="1">
    <citation type="submission" date="2024-03" db="EMBL/GenBank/DDBJ databases">
        <title>WGS assembly of Saponaria officinalis var. Norfolk2.</title>
        <authorList>
            <person name="Jenkins J."/>
            <person name="Shu S."/>
            <person name="Grimwood J."/>
            <person name="Barry K."/>
            <person name="Goodstein D."/>
            <person name="Schmutz J."/>
            <person name="Leebens-Mack J."/>
            <person name="Osbourn A."/>
        </authorList>
    </citation>
    <scope>NUCLEOTIDE SEQUENCE [LARGE SCALE GENOMIC DNA]</scope>
    <source>
        <strain evidence="3">JIC</strain>
    </source>
</reference>
<dbReference type="EMBL" id="JBDFQZ010000001">
    <property type="protein sequence ID" value="KAK9757166.1"/>
    <property type="molecule type" value="Genomic_DNA"/>
</dbReference>
<dbReference type="SUPFAM" id="SSF81383">
    <property type="entry name" value="F-box domain"/>
    <property type="match status" value="1"/>
</dbReference>
<gene>
    <name evidence="3" type="ORF">RND81_01G145000</name>
</gene>
<dbReference type="InterPro" id="IPR017451">
    <property type="entry name" value="F-box-assoc_interact_dom"/>
</dbReference>
<comment type="caution">
    <text evidence="3">The sequence shown here is derived from an EMBL/GenBank/DDBJ whole genome shotgun (WGS) entry which is preliminary data.</text>
</comment>
<dbReference type="Gene3D" id="1.20.1280.50">
    <property type="match status" value="1"/>
</dbReference>